<dbReference type="EMBL" id="PJQM01003475">
    <property type="protein sequence ID" value="RCH88684.1"/>
    <property type="molecule type" value="Genomic_DNA"/>
</dbReference>
<keyword evidence="3" id="KW-1185">Reference proteome</keyword>
<dbReference type="AlphaFoldDB" id="A0A367JFH7"/>
<organism evidence="2 3">
    <name type="scientific">Rhizopus stolonifer</name>
    <name type="common">Rhizopus nigricans</name>
    <dbReference type="NCBI Taxonomy" id="4846"/>
    <lineage>
        <taxon>Eukaryota</taxon>
        <taxon>Fungi</taxon>
        <taxon>Fungi incertae sedis</taxon>
        <taxon>Mucoromycota</taxon>
        <taxon>Mucoromycotina</taxon>
        <taxon>Mucoromycetes</taxon>
        <taxon>Mucorales</taxon>
        <taxon>Mucorineae</taxon>
        <taxon>Rhizopodaceae</taxon>
        <taxon>Rhizopus</taxon>
    </lineage>
</organism>
<dbReference type="GO" id="GO:0006772">
    <property type="term" value="P:thiamine metabolic process"/>
    <property type="evidence" value="ECO:0007669"/>
    <property type="project" value="UniProtKB-ARBA"/>
</dbReference>
<dbReference type="InterPro" id="IPR016084">
    <property type="entry name" value="Haem_Oase-like_multi-hlx"/>
</dbReference>
<dbReference type="PANTHER" id="PTHR41813:SF2">
    <property type="entry name" value="REGULATOR PAB1642, PUTATIVE (AFU_ORTHOLOGUE AFUA_3G11955)-RELATED"/>
    <property type="match status" value="1"/>
</dbReference>
<evidence type="ECO:0000313" key="3">
    <source>
        <dbReference type="Proteomes" id="UP000253551"/>
    </source>
</evidence>
<protein>
    <recommendedName>
        <fullName evidence="1">Thiaminase-2/PQQC domain-containing protein</fullName>
    </recommendedName>
</protein>
<evidence type="ECO:0000259" key="1">
    <source>
        <dbReference type="Pfam" id="PF03070"/>
    </source>
</evidence>
<proteinExistence type="predicted"/>
<dbReference type="InterPro" id="IPR004305">
    <property type="entry name" value="Thiaminase-2/PQQC"/>
</dbReference>
<dbReference type="Gene3D" id="1.20.910.10">
    <property type="entry name" value="Heme oxygenase-like"/>
    <property type="match status" value="1"/>
</dbReference>
<accession>A0A367JFH7</accession>
<reference evidence="2 3" key="1">
    <citation type="journal article" date="2018" name="G3 (Bethesda)">
        <title>Phylogenetic and Phylogenomic Definition of Rhizopus Species.</title>
        <authorList>
            <person name="Gryganskyi A.P."/>
            <person name="Golan J."/>
            <person name="Dolatabadi S."/>
            <person name="Mondo S."/>
            <person name="Robb S."/>
            <person name="Idnurm A."/>
            <person name="Muszewska A."/>
            <person name="Steczkiewicz K."/>
            <person name="Masonjones S."/>
            <person name="Liao H.L."/>
            <person name="Gajdeczka M.T."/>
            <person name="Anike F."/>
            <person name="Vuek A."/>
            <person name="Anishchenko I.M."/>
            <person name="Voigt K."/>
            <person name="de Hoog G.S."/>
            <person name="Smith M.E."/>
            <person name="Heitman J."/>
            <person name="Vilgalys R."/>
            <person name="Stajich J.E."/>
        </authorList>
    </citation>
    <scope>NUCLEOTIDE SEQUENCE [LARGE SCALE GENOMIC DNA]</scope>
    <source>
        <strain evidence="2 3">LSU 92-RS-03</strain>
    </source>
</reference>
<dbReference type="Pfam" id="PF03070">
    <property type="entry name" value="TENA_THI-4"/>
    <property type="match status" value="1"/>
</dbReference>
<sequence>MKLTEHLLSLNKPEFEKATQHLLLTQVGKLEVEPGHLKSWLLQDRYYTGGYIKMMGIMISRLALYQDQRELGDNDSTYTPERAQRVIKTLSFALSNVHREANFFTDILNRPPYAQCEQSDNQKEWTARYVDFHKKVAYESGYDLGEALVVLWAMEYVFYTAWSHAKSINEGLEKNSENIHVKTCHELMENWTLDEFKVFVDDCGSLVNELCFNDPRRLSSFEKVYKETLDLEVKFWDMAYN</sequence>
<dbReference type="PANTHER" id="PTHR41813">
    <property type="entry name" value="REGULATOR PAB1642, PUTATIVE (AFU_ORTHOLOGUE AFUA_3G11955)-RELATED"/>
    <property type="match status" value="1"/>
</dbReference>
<evidence type="ECO:0000313" key="2">
    <source>
        <dbReference type="EMBL" id="RCH88684.1"/>
    </source>
</evidence>
<name>A0A367JFH7_RHIST</name>
<feature type="domain" description="Thiaminase-2/PQQC" evidence="1">
    <location>
        <begin position="141"/>
        <end position="241"/>
    </location>
</feature>
<dbReference type="SUPFAM" id="SSF48613">
    <property type="entry name" value="Heme oxygenase-like"/>
    <property type="match status" value="1"/>
</dbReference>
<dbReference type="InterPro" id="IPR053261">
    <property type="entry name" value="Polyketide-peptide_reg"/>
</dbReference>
<dbReference type="Proteomes" id="UP000253551">
    <property type="component" value="Unassembled WGS sequence"/>
</dbReference>
<dbReference type="STRING" id="4846.A0A367JFH7"/>
<gene>
    <name evidence="2" type="ORF">CU098_003236</name>
</gene>
<comment type="caution">
    <text evidence="2">The sequence shown here is derived from an EMBL/GenBank/DDBJ whole genome shotgun (WGS) entry which is preliminary data.</text>
</comment>
<dbReference type="CDD" id="cd19357">
    <property type="entry name" value="TenA_E_At3g16990-like"/>
    <property type="match status" value="1"/>
</dbReference>
<dbReference type="OrthoDB" id="37730at2759"/>